<protein>
    <recommendedName>
        <fullName evidence="2">RNA-directed RNA polymerase L</fullName>
        <ecNumber evidence="1">2.7.7.48</ecNumber>
    </recommendedName>
    <alternativeName>
        <fullName evidence="4">Large structural protein</fullName>
    </alternativeName>
    <alternativeName>
        <fullName evidence="6">Replicase</fullName>
    </alternativeName>
    <alternativeName>
        <fullName evidence="5">Transcriptase</fullName>
    </alternativeName>
</protein>
<proteinExistence type="predicted"/>
<dbReference type="Pfam" id="PF04196">
    <property type="entry name" value="Bunya_RdRp"/>
    <property type="match status" value="1"/>
</dbReference>
<accession>A0A4U8YUI0</accession>
<dbReference type="GO" id="GO:0039694">
    <property type="term" value="P:viral RNA genome replication"/>
    <property type="evidence" value="ECO:0007669"/>
    <property type="project" value="InterPro"/>
</dbReference>
<dbReference type="InterPro" id="IPR007322">
    <property type="entry name" value="RNA_pol_bunyavir"/>
</dbReference>
<feature type="domain" description="RdRp catalytic" evidence="7">
    <location>
        <begin position="1111"/>
        <end position="1297"/>
    </location>
</feature>
<dbReference type="InterPro" id="IPR007099">
    <property type="entry name" value="RNA-dir_pol_NSvirus"/>
</dbReference>
<evidence type="ECO:0000256" key="1">
    <source>
        <dbReference type="ARBA" id="ARBA00012494"/>
    </source>
</evidence>
<evidence type="ECO:0000256" key="3">
    <source>
        <dbReference type="ARBA" id="ARBA00022679"/>
    </source>
</evidence>
<organismHost>
    <name type="scientific">Eriophyes pyri</name>
    <name type="common">pearleaf blister mite</name>
    <dbReference type="NCBI Taxonomy" id="483436"/>
</organismHost>
<organism evidence="8">
    <name type="scientific">European mountain ash ringspot-associated virus (isolate Sorbus aucuparia)</name>
    <name type="common">EMARAV</name>
    <dbReference type="NCBI Taxonomy" id="1980426"/>
    <lineage>
        <taxon>Viruses</taxon>
        <taxon>Riboviria</taxon>
        <taxon>Orthornavirae</taxon>
        <taxon>Negarnaviricota</taxon>
        <taxon>Polyploviricotina</taxon>
        <taxon>Bunyaviricetes</taxon>
        <taxon>Elliovirales</taxon>
        <taxon>Fimoviridae</taxon>
        <taxon>Emaravirus</taxon>
        <taxon>Emaravirus sorbi</taxon>
    </lineage>
</organism>
<sequence>MENIRKLEAQRRKEYLRAETEIRNNNVFEKDILQKFLHIVGKKQRHYTISSKKKEVQDIFNKCSTNPGFTKDVIDLAEKILYAPPNLNQIDFAMTIVSLIEMQRHDDLIHKLNELLVRSGMKVISFEFKLCDHFPFTNSILTPDILFEDPYGSRYILEVKVRNKHTDLEHYYMRYKKVVGVHAKVGVFNLSQSGYMQHGDYKLSEKINLESDDFDDILLCVELAGKIREKYIQYPQYFLYTLQSEVTNPDSFIDGFKTRLSDLSMFEEIKSGFGDYWNDITYHMDNYSLIDNHDEVTEDLLNSTGDLTQYCNDLYDEFLDHSQSYSRQGKYGKTILRNSGLDNIIDKKNRSKYTITSKLKPSVYIPITKTIKLDTYGGSRLKFYKDAFINIKCTGDSYSRSAYNLVDNVFNTSSIDLLMTKDDKIDPSLYYEVLDPGFIAHLHDDQVKYKKIAKVTNITSDMTILANNSFSIHCHTDQRLKDNICGYDKKHYDSTQKAKECLDFSNSSLLLPSLGVHLSAIFKSEHHAGVYLNDLVTLGTDNLNHMTSDIPEEAQTKFLEHLYNSHIIFKAIISLNTINSHKFRLLQSPDPGTIIILLPNSDGLKGAPLRYFVVSILQKQDNDSIEANKLLGIYHSHTESKKYKIMLSKVISLDITRLKLLSNSFVKYSLLISYYSQFKKSLKFDTHMLSWMLSQFTTIASLSITDVYKNFIMAIYSDYSNIDDLINDKLECRPRTLGHVFVMKHLFQGITSAVEQLGKINKNKLIADVNDEGELISTGFDPNLRLKLPISQLSTNNPKEIIHESFILFYLGNKGLHGSPQELLNLYYTPMQFESEYTKMMTDCGLYCQELGNNGNLSFSFQAMLLTSKVAYAKLLNNTDEIRRSLVKEMKMDEPIMSIKQFSSTKSMVSNSVPDMSIKDCNLNKNIDVIQLERYIDTSLISDPMKYITLMNNSIESINQERLLIYKDKLNKGIVLLPKLILTTFKGKSFIGLENHYYTKLVSGDYIKQTNTKVFDEFYRLTDEIQEEKLRGFYKGYITEGDLLVRIFNKDQRTTDDREIYTGNAQVRLCLYPLEMTFKSICKKIPEEAITISGDQKQRKLLEQRLALIKTKRQFNKSGYKTEIYSVSSDASKWSARDLLPKFIISIATNPYLTSDEKYFLVYLLVRYYDKKIVLTDSAFSNALRFSREDINGKYEEMTNNFTQNWFNVRSNWLQGNLNMTSSFVHHCSTIMTDTLLSISAKHNGFEAVMTSMVHSDDSTYDFLIAKNSKTSSYINNEANMGRFIISLITYSNKKHCITLNEKKTYISTFYKEFLSTTIVSNELFFFYMADLMPISSDTSYKSPLEDLASYTGYINNSFSHACPIQILKCAITLLNHLTLSTYNMQYTSEKNPRCNIPNSTDLPIQIYPRYKLPLSLAGCIPYYSSDAYNILDDIIKTLEKNKVIKNSLLEDVIDDETLDEYITLVNKQKPEYAKYIQACLLTMDYTQYERDDEDPYNIVDYDLSQKSIINVASINKGSRIKKTYTYKKYLENETDIRLTSCVNPMWCIAKPKDEVLIKKSILANYMNPNFKDSLIFSKSALDYGRRIIGSNKSMYTLSSHAFEKEKKQGIKTIYKKLDDKISTVEISKQSLQRFLSVYLFSDKKISVALQVYYSKVQVLVKTRPEFTKVIMPRSVYAEEYGKNSNTSMVENLLVEQYCEIEQVDSKVEKFISFCKHVLQRCGDIKIYRDPEDIDDDFRKYIEFKYTLKDATMGLIQPHQHLAEYAFDVYNNKLIFQGLMVRYYIDICETISNPSYNIPSYTSPNSIIMTLDSLMKRDEISSKIYISHIRTNRFDEYWLSRFGMYVYENYFVKYKLGYRIKIAANEKLMPTMKKVRNLREPFKFICSLVANDPSLFIQMTESPDFQISSWKYSDIIAEMKSTTDFSYNLFLYMMNEINFQTLMRVMNLNRRVWNHWLIKTDSEPSDPNASIALYMYQSTVVKVQTKTIGGGVTFSMLLLRHGMQHRQAFDEISKKIASDYAPQLRIANIIPQTSFGRLQLCVNEYGRTVKPGSYRSSCICNVNIAALTDLKPDIAYKENTINQIVTIISPTFEGEFVFKLNTYCDSEYYTCVMLENLDLNRVMILDHLCRGRYLIENPEYFTEISDQITPGACLALFSNNVNNKLWSNTIDTSKFAKLVHIGNYLKIEHEASIVTKLCDSLVAICALNGIDHTLSLKPDNFIKSLRQYKLSYGFHEEFYNNYKKNEREPYTELIMAIASTAGDPFQKVILAIITIFKAYTDLFISYKTDEVEF</sequence>
<evidence type="ECO:0000313" key="8">
    <source>
        <dbReference type="EMBL" id="VFU05375.1"/>
    </source>
</evidence>
<keyword evidence="8" id="KW-0696">RNA-directed RNA polymerase</keyword>
<dbReference type="GO" id="GO:0003968">
    <property type="term" value="F:RNA-directed RNA polymerase activity"/>
    <property type="evidence" value="ECO:0007669"/>
    <property type="project" value="UniProtKB-KW"/>
</dbReference>
<organismHost>
    <name type="scientific">Sorbus aucuparia</name>
    <name type="common">European mountain ash</name>
    <name type="synonym">Rowan</name>
    <dbReference type="NCBI Taxonomy" id="36599"/>
</organismHost>
<dbReference type="PROSITE" id="PS50525">
    <property type="entry name" value="RDRP_SSRNA_NEG_SEG"/>
    <property type="match status" value="1"/>
</dbReference>
<evidence type="ECO:0000259" key="7">
    <source>
        <dbReference type="PROSITE" id="PS50525"/>
    </source>
</evidence>
<evidence type="ECO:0000256" key="4">
    <source>
        <dbReference type="ARBA" id="ARBA00030285"/>
    </source>
</evidence>
<evidence type="ECO:0000256" key="6">
    <source>
        <dbReference type="ARBA" id="ARBA00031012"/>
    </source>
</evidence>
<gene>
    <name evidence="8" type="primary">Pol</name>
</gene>
<dbReference type="EC" id="2.7.7.48" evidence="1"/>
<dbReference type="EMBL" id="LR536375">
    <property type="protein sequence ID" value="VFU05375.1"/>
    <property type="molecule type" value="Viral_cRNA"/>
</dbReference>
<dbReference type="GO" id="GO:0006351">
    <property type="term" value="P:DNA-templated transcription"/>
    <property type="evidence" value="ECO:0007669"/>
    <property type="project" value="InterPro"/>
</dbReference>
<evidence type="ECO:0000256" key="2">
    <source>
        <dbReference type="ARBA" id="ARBA00018602"/>
    </source>
</evidence>
<name>A0A4U8YUI0_EMARV</name>
<keyword evidence="3" id="KW-0808">Transferase</keyword>
<keyword evidence="8" id="KW-0548">Nucleotidyltransferase</keyword>
<reference evidence="8" key="1">
    <citation type="submission" date="2019-03" db="EMBL/GenBank/DDBJ databases">
        <authorList>
            <person name="Von Bargen S."/>
        </authorList>
    </citation>
    <scope>NUCLEOTIDE SEQUENCE</scope>
    <source>
        <strain evidence="8">E53006</strain>
    </source>
</reference>
<evidence type="ECO:0000256" key="5">
    <source>
        <dbReference type="ARBA" id="ARBA00030436"/>
    </source>
</evidence>